<dbReference type="InterPro" id="IPR031127">
    <property type="entry name" value="E3_UB_ligase_RBR"/>
</dbReference>
<evidence type="ECO:0000256" key="9">
    <source>
        <dbReference type="SAM" id="MobiDB-lite"/>
    </source>
</evidence>
<organism evidence="11 12">
    <name type="scientific">Diaporthe australafricana</name>
    <dbReference type="NCBI Taxonomy" id="127596"/>
    <lineage>
        <taxon>Eukaryota</taxon>
        <taxon>Fungi</taxon>
        <taxon>Dikarya</taxon>
        <taxon>Ascomycota</taxon>
        <taxon>Pezizomycotina</taxon>
        <taxon>Sordariomycetes</taxon>
        <taxon>Sordariomycetidae</taxon>
        <taxon>Diaporthales</taxon>
        <taxon>Diaporthaceae</taxon>
        <taxon>Diaporthe</taxon>
    </lineage>
</organism>
<dbReference type="CDD" id="cd22584">
    <property type="entry name" value="Rcat_RBR_unk"/>
    <property type="match status" value="1"/>
</dbReference>
<evidence type="ECO:0000256" key="7">
    <source>
        <dbReference type="ARBA" id="ARBA00022786"/>
    </source>
</evidence>
<evidence type="ECO:0000313" key="11">
    <source>
        <dbReference type="EMBL" id="KAL1857052.1"/>
    </source>
</evidence>
<keyword evidence="8" id="KW-0862">Zinc</keyword>
<keyword evidence="4" id="KW-0479">Metal-binding</keyword>
<reference evidence="11 12" key="1">
    <citation type="journal article" date="2024" name="IMA Fungus">
        <title>IMA Genome - F19 : A genome assembly and annotation guide to empower mycologists, including annotated draft genome sequences of Ceratocystis pirilliformis, Diaporthe australafricana, Fusarium ophioides, Paecilomyces lecythidis, and Sporothrix stenoceras.</title>
        <authorList>
            <person name="Aylward J."/>
            <person name="Wilson A.M."/>
            <person name="Visagie C.M."/>
            <person name="Spraker J."/>
            <person name="Barnes I."/>
            <person name="Buitendag C."/>
            <person name="Ceriani C."/>
            <person name="Del Mar Angel L."/>
            <person name="du Plessis D."/>
            <person name="Fuchs T."/>
            <person name="Gasser K."/>
            <person name="Kramer D."/>
            <person name="Li W."/>
            <person name="Munsamy K."/>
            <person name="Piso A."/>
            <person name="Price J.L."/>
            <person name="Sonnekus B."/>
            <person name="Thomas C."/>
            <person name="van der Nest A."/>
            <person name="van Dijk A."/>
            <person name="van Heerden A."/>
            <person name="van Vuuren N."/>
            <person name="Yilmaz N."/>
            <person name="Duong T.A."/>
            <person name="van der Merwe N.A."/>
            <person name="Wingfield M.J."/>
            <person name="Wingfield B.D."/>
        </authorList>
    </citation>
    <scope>NUCLEOTIDE SEQUENCE [LARGE SCALE GENOMIC DNA]</scope>
    <source>
        <strain evidence="11 12">CMW 18300</strain>
    </source>
</reference>
<dbReference type="PANTHER" id="PTHR11685">
    <property type="entry name" value="RBR FAMILY RING FINGER AND IBR DOMAIN-CONTAINING"/>
    <property type="match status" value="1"/>
</dbReference>
<comment type="caution">
    <text evidence="11">The sequence shown here is derived from an EMBL/GenBank/DDBJ whole genome shotgun (WGS) entry which is preliminary data.</text>
</comment>
<dbReference type="PROSITE" id="PS51873">
    <property type="entry name" value="TRIAD"/>
    <property type="match status" value="1"/>
</dbReference>
<evidence type="ECO:0000256" key="3">
    <source>
        <dbReference type="ARBA" id="ARBA00022679"/>
    </source>
</evidence>
<feature type="compositionally biased region" description="Polar residues" evidence="9">
    <location>
        <begin position="16"/>
        <end position="32"/>
    </location>
</feature>
<keyword evidence="7" id="KW-0833">Ubl conjugation pathway</keyword>
<dbReference type="SUPFAM" id="SSF57850">
    <property type="entry name" value="RING/U-box"/>
    <property type="match status" value="2"/>
</dbReference>
<evidence type="ECO:0000256" key="2">
    <source>
        <dbReference type="ARBA" id="ARBA00012251"/>
    </source>
</evidence>
<comment type="catalytic activity">
    <reaction evidence="1">
        <text>[E2 ubiquitin-conjugating enzyme]-S-ubiquitinyl-L-cysteine + [acceptor protein]-L-lysine = [E2 ubiquitin-conjugating enzyme]-L-cysteine + [acceptor protein]-N(6)-ubiquitinyl-L-lysine.</text>
        <dbReference type="EC" id="2.3.2.31"/>
    </reaction>
</comment>
<evidence type="ECO:0000256" key="1">
    <source>
        <dbReference type="ARBA" id="ARBA00001798"/>
    </source>
</evidence>
<feature type="region of interest" description="Disordered" evidence="9">
    <location>
        <begin position="1"/>
        <end position="32"/>
    </location>
</feature>
<dbReference type="EC" id="2.3.2.31" evidence="2"/>
<protein>
    <recommendedName>
        <fullName evidence="2">RBR-type E3 ubiquitin transferase</fullName>
        <ecNumber evidence="2">2.3.2.31</ecNumber>
    </recommendedName>
</protein>
<dbReference type="Pfam" id="PF01485">
    <property type="entry name" value="IBR"/>
    <property type="match status" value="1"/>
</dbReference>
<feature type="domain" description="RING-type" evidence="10">
    <location>
        <begin position="56"/>
        <end position="249"/>
    </location>
</feature>
<dbReference type="InterPro" id="IPR013083">
    <property type="entry name" value="Znf_RING/FYVE/PHD"/>
</dbReference>
<name>A0ABR3WAE5_9PEZI</name>
<accession>A0ABR3WAE5</accession>
<evidence type="ECO:0000256" key="6">
    <source>
        <dbReference type="ARBA" id="ARBA00022771"/>
    </source>
</evidence>
<feature type="compositionally biased region" description="Basic and acidic residues" evidence="9">
    <location>
        <begin position="258"/>
        <end position="271"/>
    </location>
</feature>
<evidence type="ECO:0000256" key="4">
    <source>
        <dbReference type="ARBA" id="ARBA00022723"/>
    </source>
</evidence>
<keyword evidence="6" id="KW-0863">Zinc-finger</keyword>
<evidence type="ECO:0000313" key="12">
    <source>
        <dbReference type="Proteomes" id="UP001583177"/>
    </source>
</evidence>
<gene>
    <name evidence="11" type="ORF">Daus18300_010500</name>
</gene>
<proteinExistence type="predicted"/>
<keyword evidence="12" id="KW-1185">Reference proteome</keyword>
<evidence type="ECO:0000256" key="8">
    <source>
        <dbReference type="ARBA" id="ARBA00022833"/>
    </source>
</evidence>
<dbReference type="InterPro" id="IPR044066">
    <property type="entry name" value="TRIAD_supradom"/>
</dbReference>
<sequence length="291" mass="34141">MKEVEDRHSFHRTHTRSNLSHTRGNLSHTRGNLSGIKDILEKAKDKTKQTFHRSRETAACTCCYDDFFHKDLVRLDCQHNYCKPCFYQLVSNALMTEDRWPPKCCVNPIDHKTCLKNISKPLAAKYKEKRLEYSTPFADRYYCPALDCGLYVPPDRINAPYRRAKCKNKHQSCMDCRRPAHMDAVNCDKNQDMDLVQVMALHEGWRRCHRCRTMIEHKNACRHIKCRCGAEFCYVCGAKWWTCGCTERQLKDIKERVRDGTERRRTQEARDSILGGEDPQAMSEEQQIKLD</sequence>
<keyword evidence="3" id="KW-0808">Transferase</keyword>
<keyword evidence="5" id="KW-0677">Repeat</keyword>
<evidence type="ECO:0000259" key="10">
    <source>
        <dbReference type="PROSITE" id="PS51873"/>
    </source>
</evidence>
<feature type="region of interest" description="Disordered" evidence="9">
    <location>
        <begin position="258"/>
        <end position="291"/>
    </location>
</feature>
<dbReference type="EMBL" id="JAWRVE010000116">
    <property type="protein sequence ID" value="KAL1857052.1"/>
    <property type="molecule type" value="Genomic_DNA"/>
</dbReference>
<dbReference type="Gene3D" id="3.30.40.10">
    <property type="entry name" value="Zinc/RING finger domain, C3HC4 (zinc finger)"/>
    <property type="match status" value="1"/>
</dbReference>
<evidence type="ECO:0000256" key="5">
    <source>
        <dbReference type="ARBA" id="ARBA00022737"/>
    </source>
</evidence>
<dbReference type="InterPro" id="IPR002867">
    <property type="entry name" value="IBR_dom"/>
</dbReference>
<dbReference type="Gene3D" id="1.20.120.1750">
    <property type="match status" value="1"/>
</dbReference>
<dbReference type="Proteomes" id="UP001583177">
    <property type="component" value="Unassembled WGS sequence"/>
</dbReference>